<keyword evidence="3" id="KW-1185">Reference proteome</keyword>
<reference evidence="2 3" key="1">
    <citation type="journal article" date="2021" name="Nat. Plants">
        <title>The Taxus genome provides insights into paclitaxel biosynthesis.</title>
        <authorList>
            <person name="Xiong X."/>
            <person name="Gou J."/>
            <person name="Liao Q."/>
            <person name="Li Y."/>
            <person name="Zhou Q."/>
            <person name="Bi G."/>
            <person name="Li C."/>
            <person name="Du R."/>
            <person name="Wang X."/>
            <person name="Sun T."/>
            <person name="Guo L."/>
            <person name="Liang H."/>
            <person name="Lu P."/>
            <person name="Wu Y."/>
            <person name="Zhang Z."/>
            <person name="Ro D.K."/>
            <person name="Shang Y."/>
            <person name="Huang S."/>
            <person name="Yan J."/>
        </authorList>
    </citation>
    <scope>NUCLEOTIDE SEQUENCE [LARGE SCALE GENOMIC DNA]</scope>
    <source>
        <strain evidence="2">Ta-2019</strain>
    </source>
</reference>
<protein>
    <submittedName>
        <fullName evidence="2">Uncharacterized protein</fullName>
    </submittedName>
</protein>
<evidence type="ECO:0000313" key="3">
    <source>
        <dbReference type="Proteomes" id="UP000824469"/>
    </source>
</evidence>
<proteinExistence type="predicted"/>
<sequence length="166" mass="18652">VLRSSRKGKQVMGSSSKGEEIMVDDSPPAFPNIAGGTSLENKFNMQASVVQTLEENVDFLLKSTIKETGSNPNVDLKDESDTLETKFKALEEKYNNCLAMNNVIMDLMHVHIHKIYDSSGIPDMTWKNKKITRNFKASNWDPTIAIALKLYQAFRVAVKVFSKFFG</sequence>
<dbReference type="AlphaFoldDB" id="A0AA38C672"/>
<evidence type="ECO:0000256" key="1">
    <source>
        <dbReference type="SAM" id="MobiDB-lite"/>
    </source>
</evidence>
<organism evidence="2 3">
    <name type="scientific">Taxus chinensis</name>
    <name type="common">Chinese yew</name>
    <name type="synonym">Taxus wallichiana var. chinensis</name>
    <dbReference type="NCBI Taxonomy" id="29808"/>
    <lineage>
        <taxon>Eukaryota</taxon>
        <taxon>Viridiplantae</taxon>
        <taxon>Streptophyta</taxon>
        <taxon>Embryophyta</taxon>
        <taxon>Tracheophyta</taxon>
        <taxon>Spermatophyta</taxon>
        <taxon>Pinopsida</taxon>
        <taxon>Pinidae</taxon>
        <taxon>Conifers II</taxon>
        <taxon>Cupressales</taxon>
        <taxon>Taxaceae</taxon>
        <taxon>Taxus</taxon>
    </lineage>
</organism>
<comment type="caution">
    <text evidence="2">The sequence shown here is derived from an EMBL/GenBank/DDBJ whole genome shotgun (WGS) entry which is preliminary data.</text>
</comment>
<name>A0AA38C672_TAXCH</name>
<feature type="region of interest" description="Disordered" evidence="1">
    <location>
        <begin position="1"/>
        <end position="27"/>
    </location>
</feature>
<gene>
    <name evidence="2" type="ORF">KI387_041304</name>
</gene>
<feature type="non-terminal residue" evidence="2">
    <location>
        <position position="1"/>
    </location>
</feature>
<evidence type="ECO:0000313" key="2">
    <source>
        <dbReference type="EMBL" id="KAH9293488.1"/>
    </source>
</evidence>
<dbReference type="Proteomes" id="UP000824469">
    <property type="component" value="Unassembled WGS sequence"/>
</dbReference>
<accession>A0AA38C672</accession>
<dbReference type="EMBL" id="JAHRHJ020001076">
    <property type="protein sequence ID" value="KAH9293488.1"/>
    <property type="molecule type" value="Genomic_DNA"/>
</dbReference>